<evidence type="ECO:0000313" key="1">
    <source>
        <dbReference type="EMBL" id="CAB5220113.1"/>
    </source>
</evidence>
<protein>
    <submittedName>
        <fullName evidence="1">Uncharacterized protein</fullName>
    </submittedName>
</protein>
<proteinExistence type="predicted"/>
<gene>
    <name evidence="1" type="ORF">UFOVP231_60</name>
</gene>
<accession>A0A6J7WYJ6</accession>
<sequence>MKTKNYHEAQNDRWHEHYLNSEKLLSEIEDALHHLEALALRYITDEEGRKAVKHLVDAVWRGPRI</sequence>
<name>A0A6J7WYJ6_9CAUD</name>
<reference evidence="1" key="1">
    <citation type="submission" date="2020-05" db="EMBL/GenBank/DDBJ databases">
        <authorList>
            <person name="Chiriac C."/>
            <person name="Salcher M."/>
            <person name="Ghai R."/>
            <person name="Kavagutti S V."/>
        </authorList>
    </citation>
    <scope>NUCLEOTIDE SEQUENCE</scope>
</reference>
<organism evidence="1">
    <name type="scientific">uncultured Caudovirales phage</name>
    <dbReference type="NCBI Taxonomy" id="2100421"/>
    <lineage>
        <taxon>Viruses</taxon>
        <taxon>Duplodnaviria</taxon>
        <taxon>Heunggongvirae</taxon>
        <taxon>Uroviricota</taxon>
        <taxon>Caudoviricetes</taxon>
        <taxon>Peduoviridae</taxon>
        <taxon>Maltschvirus</taxon>
        <taxon>Maltschvirus maltsch</taxon>
    </lineage>
</organism>
<dbReference type="EMBL" id="LR798279">
    <property type="protein sequence ID" value="CAB5220113.1"/>
    <property type="molecule type" value="Genomic_DNA"/>
</dbReference>